<dbReference type="EMBL" id="KQ964582">
    <property type="protein sequence ID" value="KXN68328.1"/>
    <property type="molecule type" value="Genomic_DNA"/>
</dbReference>
<feature type="transmembrane region" description="Helical" evidence="1">
    <location>
        <begin position="51"/>
        <end position="73"/>
    </location>
</feature>
<dbReference type="OMA" id="CEGSIFV"/>
<reference evidence="2 3" key="1">
    <citation type="journal article" date="2015" name="Genome Biol. Evol.">
        <title>Phylogenomic analyses indicate that early fungi evolved digesting cell walls of algal ancestors of land plants.</title>
        <authorList>
            <person name="Chang Y."/>
            <person name="Wang S."/>
            <person name="Sekimoto S."/>
            <person name="Aerts A.L."/>
            <person name="Choi C."/>
            <person name="Clum A."/>
            <person name="LaButti K.M."/>
            <person name="Lindquist E.A."/>
            <person name="Yee Ngan C."/>
            <person name="Ohm R.A."/>
            <person name="Salamov A.A."/>
            <person name="Grigoriev I.V."/>
            <person name="Spatafora J.W."/>
            <person name="Berbee M.L."/>
        </authorList>
    </citation>
    <scope>NUCLEOTIDE SEQUENCE [LARGE SCALE GENOMIC DNA]</scope>
    <source>
        <strain evidence="2 3">NRRL 28638</strain>
    </source>
</reference>
<feature type="transmembrane region" description="Helical" evidence="1">
    <location>
        <begin position="109"/>
        <end position="132"/>
    </location>
</feature>
<dbReference type="AlphaFoldDB" id="A0A137P038"/>
<dbReference type="Gene3D" id="1.20.1250.20">
    <property type="entry name" value="MFS general substrate transporter like domains"/>
    <property type="match status" value="2"/>
</dbReference>
<feature type="transmembrane region" description="Helical" evidence="1">
    <location>
        <begin position="265"/>
        <end position="289"/>
    </location>
</feature>
<dbReference type="STRING" id="796925.A0A137P038"/>
<gene>
    <name evidence="2" type="ORF">CONCODRAFT_79785</name>
</gene>
<accession>A0A137P038</accession>
<feature type="transmembrane region" description="Helical" evidence="1">
    <location>
        <begin position="397"/>
        <end position="416"/>
    </location>
</feature>
<dbReference type="InterPro" id="IPR036259">
    <property type="entry name" value="MFS_trans_sf"/>
</dbReference>
<keyword evidence="1" id="KW-0812">Transmembrane</keyword>
<feature type="non-terminal residue" evidence="2">
    <location>
        <position position="1"/>
    </location>
</feature>
<evidence type="ECO:0008006" key="4">
    <source>
        <dbReference type="Google" id="ProtNLM"/>
    </source>
</evidence>
<feature type="transmembrane region" description="Helical" evidence="1">
    <location>
        <begin position="296"/>
        <end position="316"/>
    </location>
</feature>
<dbReference type="SUPFAM" id="SSF103473">
    <property type="entry name" value="MFS general substrate transporter"/>
    <property type="match status" value="1"/>
</dbReference>
<proteinExistence type="predicted"/>
<feature type="transmembrane region" description="Helical" evidence="1">
    <location>
        <begin position="365"/>
        <end position="385"/>
    </location>
</feature>
<evidence type="ECO:0000256" key="1">
    <source>
        <dbReference type="SAM" id="Phobius"/>
    </source>
</evidence>
<sequence length="427" mass="47293">FIIDGIGFFIDCYDMFMVPYFAYYINAVYYSSQMPYIYDSLLRTAHPMGSFSLGISLTGSGTGVSFVAALIFWRFLMGIGLALENPFLAVINLPSASTSTTPKVVMKPIYLSLASAIIAGYVVTLAFSAGFRNISNSQADMLDYAWRICEGSIFVPTAIVLYFRLTRKVCEPVKEEEEKCIEDVIPETCLSRTNTLTSDTPPPSFTWSDSITHFSKFKNFIVLAGGMITHFTVNTIFWGYAWNLGTIFFSVGFINSSMEIGAQNYYVALGVTWVAFGGIPGFLISTILIEHIGRKWLTLIGFGGMTIINLTLGYGFNSVKDVSPYLFIFLMMCQNAFVQLAPNGTSLTQFRPTMFAPDTEPSPNGYYATMMSLGLIASQFLFTFVKNIGGPSASVSYIFKIYSLISIISLFITLLLPNPQPFEKSKI</sequence>
<feature type="transmembrane region" description="Helical" evidence="1">
    <location>
        <begin position="12"/>
        <end position="31"/>
    </location>
</feature>
<organism evidence="2 3">
    <name type="scientific">Conidiobolus coronatus (strain ATCC 28846 / CBS 209.66 / NRRL 28638)</name>
    <name type="common">Delacroixia coronata</name>
    <dbReference type="NCBI Taxonomy" id="796925"/>
    <lineage>
        <taxon>Eukaryota</taxon>
        <taxon>Fungi</taxon>
        <taxon>Fungi incertae sedis</taxon>
        <taxon>Zoopagomycota</taxon>
        <taxon>Entomophthoromycotina</taxon>
        <taxon>Entomophthoromycetes</taxon>
        <taxon>Entomophthorales</taxon>
        <taxon>Ancylistaceae</taxon>
        <taxon>Conidiobolus</taxon>
    </lineage>
</organism>
<name>A0A137P038_CONC2</name>
<feature type="transmembrane region" description="Helical" evidence="1">
    <location>
        <begin position="220"/>
        <end position="241"/>
    </location>
</feature>
<keyword evidence="1" id="KW-0472">Membrane</keyword>
<evidence type="ECO:0000313" key="2">
    <source>
        <dbReference type="EMBL" id="KXN68328.1"/>
    </source>
</evidence>
<dbReference type="Proteomes" id="UP000070444">
    <property type="component" value="Unassembled WGS sequence"/>
</dbReference>
<dbReference type="OrthoDB" id="2153661at2759"/>
<keyword evidence="1" id="KW-1133">Transmembrane helix</keyword>
<keyword evidence="3" id="KW-1185">Reference proteome</keyword>
<evidence type="ECO:0000313" key="3">
    <source>
        <dbReference type="Proteomes" id="UP000070444"/>
    </source>
</evidence>
<protein>
    <recommendedName>
        <fullName evidence="4">MFS general substrate transporter</fullName>
    </recommendedName>
</protein>